<protein>
    <submittedName>
        <fullName evidence="1">Uncharacterized protein</fullName>
    </submittedName>
</protein>
<gene>
    <name evidence="1" type="ORF">CEXT_282281</name>
</gene>
<evidence type="ECO:0000313" key="1">
    <source>
        <dbReference type="EMBL" id="GIY22724.1"/>
    </source>
</evidence>
<keyword evidence="2" id="KW-1185">Reference proteome</keyword>
<dbReference type="AlphaFoldDB" id="A0AAV4RNP2"/>
<sequence>LSFHHVISFDGSFYSGLRHRPTDVQGKVTLDQQRCQSSTSRQAIL</sequence>
<comment type="caution">
    <text evidence="1">The sequence shown here is derived from an EMBL/GenBank/DDBJ whole genome shotgun (WGS) entry which is preliminary data.</text>
</comment>
<dbReference type="Proteomes" id="UP001054945">
    <property type="component" value="Unassembled WGS sequence"/>
</dbReference>
<dbReference type="EMBL" id="BPLR01008187">
    <property type="protein sequence ID" value="GIY22724.1"/>
    <property type="molecule type" value="Genomic_DNA"/>
</dbReference>
<evidence type="ECO:0000313" key="2">
    <source>
        <dbReference type="Proteomes" id="UP001054945"/>
    </source>
</evidence>
<proteinExistence type="predicted"/>
<name>A0AAV4RNP2_CAEEX</name>
<accession>A0AAV4RNP2</accession>
<organism evidence="1 2">
    <name type="scientific">Caerostris extrusa</name>
    <name type="common">Bark spider</name>
    <name type="synonym">Caerostris bankana</name>
    <dbReference type="NCBI Taxonomy" id="172846"/>
    <lineage>
        <taxon>Eukaryota</taxon>
        <taxon>Metazoa</taxon>
        <taxon>Ecdysozoa</taxon>
        <taxon>Arthropoda</taxon>
        <taxon>Chelicerata</taxon>
        <taxon>Arachnida</taxon>
        <taxon>Araneae</taxon>
        <taxon>Araneomorphae</taxon>
        <taxon>Entelegynae</taxon>
        <taxon>Araneoidea</taxon>
        <taxon>Araneidae</taxon>
        <taxon>Caerostris</taxon>
    </lineage>
</organism>
<reference evidence="1 2" key="1">
    <citation type="submission" date="2021-06" db="EMBL/GenBank/DDBJ databases">
        <title>Caerostris extrusa draft genome.</title>
        <authorList>
            <person name="Kono N."/>
            <person name="Arakawa K."/>
        </authorList>
    </citation>
    <scope>NUCLEOTIDE SEQUENCE [LARGE SCALE GENOMIC DNA]</scope>
</reference>
<feature type="non-terminal residue" evidence="1">
    <location>
        <position position="1"/>
    </location>
</feature>